<dbReference type="GO" id="GO:0019867">
    <property type="term" value="C:outer membrane"/>
    <property type="evidence" value="ECO:0007669"/>
    <property type="project" value="TreeGrafter"/>
</dbReference>
<dbReference type="GO" id="GO:0009254">
    <property type="term" value="P:peptidoglycan turnover"/>
    <property type="evidence" value="ECO:0007669"/>
    <property type="project" value="TreeGrafter"/>
</dbReference>
<keyword evidence="8" id="KW-1185">Reference proteome</keyword>
<accession>A0A1G7DU04</accession>
<dbReference type="GO" id="GO:0008745">
    <property type="term" value="F:N-acetylmuramoyl-L-alanine amidase activity"/>
    <property type="evidence" value="ECO:0007669"/>
    <property type="project" value="UniProtKB-EC"/>
</dbReference>
<evidence type="ECO:0000256" key="2">
    <source>
        <dbReference type="ARBA" id="ARBA00007553"/>
    </source>
</evidence>
<protein>
    <recommendedName>
        <fullName evidence="3">N-acetylmuramoyl-L-alanine amidase</fullName>
        <ecNumber evidence="3">3.5.1.28</ecNumber>
    </recommendedName>
</protein>
<keyword evidence="5" id="KW-0961">Cell wall biogenesis/degradation</keyword>
<dbReference type="Pfam" id="PF01510">
    <property type="entry name" value="Amidase_2"/>
    <property type="match status" value="1"/>
</dbReference>
<dbReference type="InterPro" id="IPR036365">
    <property type="entry name" value="PGBD-like_sf"/>
</dbReference>
<dbReference type="CDD" id="cd06583">
    <property type="entry name" value="PGRP"/>
    <property type="match status" value="1"/>
</dbReference>
<proteinExistence type="inferred from homology"/>
<dbReference type="PANTHER" id="PTHR30417:SF1">
    <property type="entry name" value="N-ACETYLMURAMOYL-L-ALANINE AMIDASE AMID"/>
    <property type="match status" value="1"/>
</dbReference>
<dbReference type="Proteomes" id="UP000199412">
    <property type="component" value="Unassembled WGS sequence"/>
</dbReference>
<dbReference type="SMART" id="SM00644">
    <property type="entry name" value="Ami_2"/>
    <property type="match status" value="1"/>
</dbReference>
<dbReference type="InterPro" id="IPR002502">
    <property type="entry name" value="Amidase_domain"/>
</dbReference>
<dbReference type="InterPro" id="IPR051206">
    <property type="entry name" value="NAMLAA_amidase_2"/>
</dbReference>
<feature type="domain" description="N-acetylmuramoyl-L-alanine amidase" evidence="6">
    <location>
        <begin position="11"/>
        <end position="148"/>
    </location>
</feature>
<evidence type="ECO:0000313" key="7">
    <source>
        <dbReference type="EMBL" id="SDE54660.1"/>
    </source>
</evidence>
<dbReference type="STRING" id="69960.SAMN05421720_10814"/>
<dbReference type="Gene3D" id="1.10.101.10">
    <property type="entry name" value="PGBD-like superfamily/PGBD"/>
    <property type="match status" value="1"/>
</dbReference>
<dbReference type="GO" id="GO:0009253">
    <property type="term" value="P:peptidoglycan catabolic process"/>
    <property type="evidence" value="ECO:0007669"/>
    <property type="project" value="InterPro"/>
</dbReference>
<evidence type="ECO:0000256" key="4">
    <source>
        <dbReference type="ARBA" id="ARBA00022801"/>
    </source>
</evidence>
<evidence type="ECO:0000256" key="3">
    <source>
        <dbReference type="ARBA" id="ARBA00011901"/>
    </source>
</evidence>
<dbReference type="EC" id="3.5.1.28" evidence="3"/>
<evidence type="ECO:0000259" key="6">
    <source>
        <dbReference type="SMART" id="SM00644"/>
    </source>
</evidence>
<dbReference type="PANTHER" id="PTHR30417">
    <property type="entry name" value="N-ACETYLMURAMOYL-L-ALANINE AMIDASE AMID"/>
    <property type="match status" value="1"/>
</dbReference>
<dbReference type="InterPro" id="IPR036366">
    <property type="entry name" value="PGBDSf"/>
</dbReference>
<organism evidence="7 8">
    <name type="scientific">Rhodospira trueperi</name>
    <dbReference type="NCBI Taxonomy" id="69960"/>
    <lineage>
        <taxon>Bacteria</taxon>
        <taxon>Pseudomonadati</taxon>
        <taxon>Pseudomonadota</taxon>
        <taxon>Alphaproteobacteria</taxon>
        <taxon>Rhodospirillales</taxon>
        <taxon>Rhodospirillaceae</taxon>
        <taxon>Rhodospira</taxon>
    </lineage>
</organism>
<gene>
    <name evidence="7" type="ORF">SAMN05421720_10814</name>
</gene>
<evidence type="ECO:0000256" key="1">
    <source>
        <dbReference type="ARBA" id="ARBA00001561"/>
    </source>
</evidence>
<dbReference type="RefSeq" id="WP_092786327.1">
    <property type="nucleotide sequence ID" value="NZ_FNAP01000008.1"/>
</dbReference>
<sequence>MTVDAAIDAPSPNHDARPPGQRIELLVLHYTGMPTGAAALDRLRDPSAGVSAHWLVEEDGRVFRLVPEDRRAWHAGVSQWQGRGDVNGRSVGVEVVNPGHEFGYRPFPNEQMAAVETLCRAIMDRHGLGPAAVLGHSDVAPTRKTDPGEMFDWPRLARAGVGLWPDIDETAPPPPEAESLAALTAIGYDTADPRAAVVAFQRRYRPSWFDGRIDPPTARRIQAVRTAS</sequence>
<name>A0A1G7DU04_9PROT</name>
<evidence type="ECO:0000313" key="8">
    <source>
        <dbReference type="Proteomes" id="UP000199412"/>
    </source>
</evidence>
<reference evidence="7 8" key="1">
    <citation type="submission" date="2016-10" db="EMBL/GenBank/DDBJ databases">
        <authorList>
            <person name="de Groot N.N."/>
        </authorList>
    </citation>
    <scope>NUCLEOTIDE SEQUENCE [LARGE SCALE GENOMIC DNA]</scope>
    <source>
        <strain evidence="7 8">ATCC 700224</strain>
    </source>
</reference>
<dbReference type="AlphaFoldDB" id="A0A1G7DU04"/>
<dbReference type="SUPFAM" id="SSF47090">
    <property type="entry name" value="PGBD-like"/>
    <property type="match status" value="1"/>
</dbReference>
<dbReference type="InterPro" id="IPR036505">
    <property type="entry name" value="Amidase/PGRP_sf"/>
</dbReference>
<dbReference type="EMBL" id="FNAP01000008">
    <property type="protein sequence ID" value="SDE54660.1"/>
    <property type="molecule type" value="Genomic_DNA"/>
</dbReference>
<dbReference type="OrthoDB" id="9794842at2"/>
<dbReference type="GO" id="GO:0071555">
    <property type="term" value="P:cell wall organization"/>
    <property type="evidence" value="ECO:0007669"/>
    <property type="project" value="UniProtKB-KW"/>
</dbReference>
<evidence type="ECO:0000256" key="5">
    <source>
        <dbReference type="ARBA" id="ARBA00023316"/>
    </source>
</evidence>
<dbReference type="SUPFAM" id="SSF55846">
    <property type="entry name" value="N-acetylmuramoyl-L-alanine amidase-like"/>
    <property type="match status" value="1"/>
</dbReference>
<comment type="catalytic activity">
    <reaction evidence="1">
        <text>Hydrolyzes the link between N-acetylmuramoyl residues and L-amino acid residues in certain cell-wall glycopeptides.</text>
        <dbReference type="EC" id="3.5.1.28"/>
    </reaction>
</comment>
<keyword evidence="4" id="KW-0378">Hydrolase</keyword>
<comment type="similarity">
    <text evidence="2">Belongs to the N-acetylmuramoyl-L-alanine amidase 2 family.</text>
</comment>
<dbReference type="Gene3D" id="3.40.80.10">
    <property type="entry name" value="Peptidoglycan recognition protein-like"/>
    <property type="match status" value="1"/>
</dbReference>